<accession>A0AAU9IR51</accession>
<keyword evidence="3" id="KW-1133">Transmembrane helix</keyword>
<dbReference type="InterPro" id="IPR045122">
    <property type="entry name" value="Csc1-like"/>
</dbReference>
<feature type="coiled-coil region" evidence="1">
    <location>
        <begin position="327"/>
        <end position="361"/>
    </location>
</feature>
<feature type="transmembrane region" description="Helical" evidence="3">
    <location>
        <begin position="678"/>
        <end position="700"/>
    </location>
</feature>
<feature type="transmembrane region" description="Helical" evidence="3">
    <location>
        <begin position="152"/>
        <end position="171"/>
    </location>
</feature>
<sequence length="989" mass="114186">MKNESFLNCFLFHFDIIARIKINKTMQALNERPNASSESKEPIASLKNPSEEALTKTLNPSQGDNPRESKKSGFKLDYDPFQKADLEFAKRHRNARKVMKIEEAMDDPKCEKCMCCGLPVEAQPFSLCSSLHEFNELGPGFPLFYWVIKYSVLMLMFGFFLVGIACLISNVDADSGDQWGNNNDSWAIKASAGNQGSNKSIIPRWQSILHIVYMIVILISYYFLKADLARKEEDIDMSITSPSDYTILVSGLGKDFIEEELKIFIEEHGRDDNLSAKVVKINIPYDITHYIEATRKAEYCKHELFHLELYQKEHPNEVPAIKTCGCCKRKIDTAENLKKQLNAAQEEIDKFEEESKDLKNKLLIGKAFVTFDSQIEARLVVKRYGKSFVSQFWSHLVDSACGAICKEKFMFKFKNRNISAEMAPEPSDIIWQNMSFSFKNRLKNILATYFITLLALCASFGMIYGCTIYQRKVKDDASHQDLSTSDEWKIRLNAMWPAVGIVLINFILGRCVRYFTSYEKYHTFTSYNASVAIKLTIVQFLNTAIISLIANYDWESYWFTSEGLAVNITYIFFSNSFIGPLIYVFSPMVCIKGIKRSLARRDKMLTQGEANAIFDPPQVDMAQRHANIMKTILLTFCYVTIIPEAFLISSAGIVFEYWVNKYMLITRHCRPIRLSGHLTMLMVKFIPWAVLVYSILHYSYMRLLSPDDSEPAFIWMLIVIGIMFILPLDLIISRCNREDLKKFQQIHTDKYEDAAIEFVDDYDRNNPVTQVQGWKYILELMEKKGLIEGDNANYLKKQLAPSDYFLPGLKNVLNNINTDQTVEQIPQQPQADVNLLNFNFMNSAKYKKFAVGLSEIKNAVAKHQKPKKIHQSYAYSAPYQHHYTPSTNLVYPVLPAIYNQQVTDNYQLQNVQYQQSQPYQITPVIPQTVQYQQSGPIYENQYYAQPIQYQPNYAQPQYYNQNMSPSYYPQPYSQFSNPYAPFSGNQYYQ</sequence>
<evidence type="ECO:0000256" key="2">
    <source>
        <dbReference type="SAM" id="MobiDB-lite"/>
    </source>
</evidence>
<dbReference type="Proteomes" id="UP001162131">
    <property type="component" value="Unassembled WGS sequence"/>
</dbReference>
<evidence type="ECO:0000256" key="3">
    <source>
        <dbReference type="SAM" id="Phobius"/>
    </source>
</evidence>
<comment type="caution">
    <text evidence="5">The sequence shown here is derived from an EMBL/GenBank/DDBJ whole genome shotgun (WGS) entry which is preliminary data.</text>
</comment>
<feature type="transmembrane region" description="Helical" evidence="3">
    <location>
        <begin position="446"/>
        <end position="470"/>
    </location>
</feature>
<evidence type="ECO:0000259" key="4">
    <source>
        <dbReference type="Pfam" id="PF14703"/>
    </source>
</evidence>
<keyword evidence="3" id="KW-0812">Transmembrane</keyword>
<feature type="transmembrane region" description="Helical" evidence="3">
    <location>
        <begin position="631"/>
        <end position="658"/>
    </location>
</feature>
<gene>
    <name evidence="5" type="ORF">BSTOLATCC_MIC2493</name>
</gene>
<organism evidence="5 6">
    <name type="scientific">Blepharisma stoltei</name>
    <dbReference type="NCBI Taxonomy" id="1481888"/>
    <lineage>
        <taxon>Eukaryota</taxon>
        <taxon>Sar</taxon>
        <taxon>Alveolata</taxon>
        <taxon>Ciliophora</taxon>
        <taxon>Postciliodesmatophora</taxon>
        <taxon>Heterotrichea</taxon>
        <taxon>Heterotrichida</taxon>
        <taxon>Blepharismidae</taxon>
        <taxon>Blepharisma</taxon>
    </lineage>
</organism>
<proteinExistence type="predicted"/>
<feature type="domain" description="CSC1/OSCA1-like cytosolic" evidence="4">
    <location>
        <begin position="244"/>
        <end position="433"/>
    </location>
</feature>
<keyword evidence="6" id="KW-1185">Reference proteome</keyword>
<dbReference type="Pfam" id="PF14703">
    <property type="entry name" value="PHM7_cyt"/>
    <property type="match status" value="1"/>
</dbReference>
<name>A0AAU9IR51_9CILI</name>
<evidence type="ECO:0000256" key="1">
    <source>
        <dbReference type="SAM" id="Coils"/>
    </source>
</evidence>
<feature type="region of interest" description="Disordered" evidence="2">
    <location>
        <begin position="31"/>
        <end position="75"/>
    </location>
</feature>
<dbReference type="PANTHER" id="PTHR13018:SF83">
    <property type="entry name" value="RRM DOMAIN-CONTAINING PROTEIN"/>
    <property type="match status" value="1"/>
</dbReference>
<dbReference type="InterPro" id="IPR027815">
    <property type="entry name" value="CSC1/OSCA1-like_cyt"/>
</dbReference>
<dbReference type="GO" id="GO:0005227">
    <property type="term" value="F:calcium-activated cation channel activity"/>
    <property type="evidence" value="ECO:0007669"/>
    <property type="project" value="InterPro"/>
</dbReference>
<feature type="compositionally biased region" description="Basic and acidic residues" evidence="2">
    <location>
        <begin position="65"/>
        <end position="75"/>
    </location>
</feature>
<dbReference type="EMBL" id="CAJZBQ010000003">
    <property type="protein sequence ID" value="CAG9310778.1"/>
    <property type="molecule type" value="Genomic_DNA"/>
</dbReference>
<feature type="transmembrane region" description="Helical" evidence="3">
    <location>
        <begin position="490"/>
        <end position="508"/>
    </location>
</feature>
<keyword evidence="3" id="KW-0472">Membrane</keyword>
<feature type="transmembrane region" description="Helical" evidence="3">
    <location>
        <begin position="570"/>
        <end position="594"/>
    </location>
</feature>
<feature type="transmembrane region" description="Helical" evidence="3">
    <location>
        <begin position="529"/>
        <end position="550"/>
    </location>
</feature>
<evidence type="ECO:0000313" key="6">
    <source>
        <dbReference type="Proteomes" id="UP001162131"/>
    </source>
</evidence>
<dbReference type="AlphaFoldDB" id="A0AAU9IR51"/>
<feature type="transmembrane region" description="Helical" evidence="3">
    <location>
        <begin position="712"/>
        <end position="732"/>
    </location>
</feature>
<protein>
    <recommendedName>
        <fullName evidence="4">CSC1/OSCA1-like cytosolic domain-containing protein</fullName>
    </recommendedName>
</protein>
<dbReference type="GO" id="GO:0005886">
    <property type="term" value="C:plasma membrane"/>
    <property type="evidence" value="ECO:0007669"/>
    <property type="project" value="TreeGrafter"/>
</dbReference>
<keyword evidence="1" id="KW-0175">Coiled coil</keyword>
<reference evidence="5" key="1">
    <citation type="submission" date="2021-09" db="EMBL/GenBank/DDBJ databases">
        <authorList>
            <consortium name="AG Swart"/>
            <person name="Singh M."/>
            <person name="Singh A."/>
            <person name="Seah K."/>
            <person name="Emmerich C."/>
        </authorList>
    </citation>
    <scope>NUCLEOTIDE SEQUENCE</scope>
    <source>
        <strain evidence="5">ATCC30299</strain>
    </source>
</reference>
<evidence type="ECO:0000313" key="5">
    <source>
        <dbReference type="EMBL" id="CAG9310778.1"/>
    </source>
</evidence>
<feature type="transmembrane region" description="Helical" evidence="3">
    <location>
        <begin position="207"/>
        <end position="224"/>
    </location>
</feature>
<dbReference type="PANTHER" id="PTHR13018">
    <property type="entry name" value="PROBABLE MEMBRANE PROTEIN DUF221-RELATED"/>
    <property type="match status" value="1"/>
</dbReference>